<sequence>MSSGNQGPSNVTPVPQPGQQPSTIAPTNQASSTGQDASAADWQEFTATDEVSRGTQSRATLTPSALDQPPASASSANGISSSPAAVIPVNPVGNAPPNVASKSSL</sequence>
<feature type="compositionally biased region" description="Polar residues" evidence="1">
    <location>
        <begin position="53"/>
        <end position="65"/>
    </location>
</feature>
<dbReference type="AlphaFoldDB" id="A0A699SIW6"/>
<feature type="non-terminal residue" evidence="2">
    <location>
        <position position="105"/>
    </location>
</feature>
<gene>
    <name evidence="2" type="ORF">Tci_868953</name>
</gene>
<feature type="compositionally biased region" description="Polar residues" evidence="1">
    <location>
        <begin position="1"/>
        <end position="36"/>
    </location>
</feature>
<evidence type="ECO:0000256" key="1">
    <source>
        <dbReference type="SAM" id="MobiDB-lite"/>
    </source>
</evidence>
<comment type="caution">
    <text evidence="2">The sequence shown here is derived from an EMBL/GenBank/DDBJ whole genome shotgun (WGS) entry which is preliminary data.</text>
</comment>
<evidence type="ECO:0000313" key="2">
    <source>
        <dbReference type="EMBL" id="GFC96983.1"/>
    </source>
</evidence>
<accession>A0A699SIW6</accession>
<name>A0A699SIW6_TANCI</name>
<feature type="region of interest" description="Disordered" evidence="1">
    <location>
        <begin position="1"/>
        <end position="105"/>
    </location>
</feature>
<feature type="compositionally biased region" description="Low complexity" evidence="1">
    <location>
        <begin position="69"/>
        <end position="105"/>
    </location>
</feature>
<protein>
    <submittedName>
        <fullName evidence="2">Uncharacterized protein</fullName>
    </submittedName>
</protein>
<dbReference type="EMBL" id="BKCJ011163350">
    <property type="protein sequence ID" value="GFC96983.1"/>
    <property type="molecule type" value="Genomic_DNA"/>
</dbReference>
<proteinExistence type="predicted"/>
<reference evidence="2" key="1">
    <citation type="journal article" date="2019" name="Sci. Rep.">
        <title>Draft genome of Tanacetum cinerariifolium, the natural source of mosquito coil.</title>
        <authorList>
            <person name="Yamashiro T."/>
            <person name="Shiraishi A."/>
            <person name="Satake H."/>
            <person name="Nakayama K."/>
        </authorList>
    </citation>
    <scope>NUCLEOTIDE SEQUENCE</scope>
</reference>
<organism evidence="2">
    <name type="scientific">Tanacetum cinerariifolium</name>
    <name type="common">Dalmatian daisy</name>
    <name type="synonym">Chrysanthemum cinerariifolium</name>
    <dbReference type="NCBI Taxonomy" id="118510"/>
    <lineage>
        <taxon>Eukaryota</taxon>
        <taxon>Viridiplantae</taxon>
        <taxon>Streptophyta</taxon>
        <taxon>Embryophyta</taxon>
        <taxon>Tracheophyta</taxon>
        <taxon>Spermatophyta</taxon>
        <taxon>Magnoliopsida</taxon>
        <taxon>eudicotyledons</taxon>
        <taxon>Gunneridae</taxon>
        <taxon>Pentapetalae</taxon>
        <taxon>asterids</taxon>
        <taxon>campanulids</taxon>
        <taxon>Asterales</taxon>
        <taxon>Asteraceae</taxon>
        <taxon>Asteroideae</taxon>
        <taxon>Anthemideae</taxon>
        <taxon>Anthemidinae</taxon>
        <taxon>Tanacetum</taxon>
    </lineage>
</organism>